<keyword evidence="3" id="KW-1185">Reference proteome</keyword>
<dbReference type="AlphaFoldDB" id="A0AAE2C7L7"/>
<dbReference type="Pfam" id="PF13456">
    <property type="entry name" value="RVT_3"/>
    <property type="match status" value="1"/>
</dbReference>
<evidence type="ECO:0000313" key="2">
    <source>
        <dbReference type="EMBL" id="KAK4411650.1"/>
    </source>
</evidence>
<comment type="caution">
    <text evidence="2">The sequence shown here is derived from an EMBL/GenBank/DDBJ whole genome shotgun (WGS) entry which is preliminary data.</text>
</comment>
<reference evidence="2" key="2">
    <citation type="journal article" date="2024" name="Plant">
        <title>Genomic evolution and insights into agronomic trait innovations of Sesamum species.</title>
        <authorList>
            <person name="Miao H."/>
            <person name="Wang L."/>
            <person name="Qu L."/>
            <person name="Liu H."/>
            <person name="Sun Y."/>
            <person name="Le M."/>
            <person name="Wang Q."/>
            <person name="Wei S."/>
            <person name="Zheng Y."/>
            <person name="Lin W."/>
            <person name="Duan Y."/>
            <person name="Cao H."/>
            <person name="Xiong S."/>
            <person name="Wang X."/>
            <person name="Wei L."/>
            <person name="Li C."/>
            <person name="Ma Q."/>
            <person name="Ju M."/>
            <person name="Zhao R."/>
            <person name="Li G."/>
            <person name="Mu C."/>
            <person name="Tian Q."/>
            <person name="Mei H."/>
            <person name="Zhang T."/>
            <person name="Gao T."/>
            <person name="Zhang H."/>
        </authorList>
    </citation>
    <scope>NUCLEOTIDE SEQUENCE</scope>
    <source>
        <strain evidence="2">K16</strain>
    </source>
</reference>
<dbReference type="InterPro" id="IPR002156">
    <property type="entry name" value="RNaseH_domain"/>
</dbReference>
<name>A0AAE2C7L7_9LAMI</name>
<feature type="domain" description="RNase H type-1" evidence="1">
    <location>
        <begin position="18"/>
        <end position="139"/>
    </location>
</feature>
<dbReference type="CDD" id="cd06222">
    <property type="entry name" value="RNase_H_like"/>
    <property type="match status" value="1"/>
</dbReference>
<reference evidence="2" key="1">
    <citation type="submission" date="2020-06" db="EMBL/GenBank/DDBJ databases">
        <authorList>
            <person name="Li T."/>
            <person name="Hu X."/>
            <person name="Zhang T."/>
            <person name="Song X."/>
            <person name="Zhang H."/>
            <person name="Dai N."/>
            <person name="Sheng W."/>
            <person name="Hou X."/>
            <person name="Wei L."/>
        </authorList>
    </citation>
    <scope>NUCLEOTIDE SEQUENCE</scope>
    <source>
        <strain evidence="2">K16</strain>
        <tissue evidence="2">Leaf</tissue>
    </source>
</reference>
<proteinExistence type="predicted"/>
<dbReference type="InterPro" id="IPR053151">
    <property type="entry name" value="RNase_H-like"/>
</dbReference>
<accession>A0AAE2C7L7</accession>
<sequence>MDSTCNLTVPPQDTVKINLDGAVFVSSASLGGVIARNHEGSCMAWQLRRFDHSVDPTLTECLAAREAISLAIQEGWQEVILEGYCRIVINMLNSCAADNSYIDAIVEDVQCLMRAVHSCRAEFVPRELNSDEYQLARHAHQDLDGREFLPSFMM</sequence>
<dbReference type="InterPro" id="IPR044730">
    <property type="entry name" value="RNase_H-like_dom_plant"/>
</dbReference>
<dbReference type="GO" id="GO:0004523">
    <property type="term" value="F:RNA-DNA hybrid ribonuclease activity"/>
    <property type="evidence" value="ECO:0007669"/>
    <property type="project" value="InterPro"/>
</dbReference>
<dbReference type="Gene3D" id="3.30.420.10">
    <property type="entry name" value="Ribonuclease H-like superfamily/Ribonuclease H"/>
    <property type="match status" value="1"/>
</dbReference>
<organism evidence="2 3">
    <name type="scientific">Sesamum angolense</name>
    <dbReference type="NCBI Taxonomy" id="2727404"/>
    <lineage>
        <taxon>Eukaryota</taxon>
        <taxon>Viridiplantae</taxon>
        <taxon>Streptophyta</taxon>
        <taxon>Embryophyta</taxon>
        <taxon>Tracheophyta</taxon>
        <taxon>Spermatophyta</taxon>
        <taxon>Magnoliopsida</taxon>
        <taxon>eudicotyledons</taxon>
        <taxon>Gunneridae</taxon>
        <taxon>Pentapetalae</taxon>
        <taxon>asterids</taxon>
        <taxon>lamiids</taxon>
        <taxon>Lamiales</taxon>
        <taxon>Pedaliaceae</taxon>
        <taxon>Sesamum</taxon>
    </lineage>
</organism>
<dbReference type="PANTHER" id="PTHR47723:SF19">
    <property type="entry name" value="POLYNUCLEOTIDYL TRANSFERASE, RIBONUCLEASE H-LIKE SUPERFAMILY PROTEIN"/>
    <property type="match status" value="1"/>
</dbReference>
<gene>
    <name evidence="2" type="ORF">Sango_0238000</name>
</gene>
<dbReference type="PANTHER" id="PTHR47723">
    <property type="entry name" value="OS05G0353850 PROTEIN"/>
    <property type="match status" value="1"/>
</dbReference>
<evidence type="ECO:0000313" key="3">
    <source>
        <dbReference type="Proteomes" id="UP001289374"/>
    </source>
</evidence>
<dbReference type="GO" id="GO:0003676">
    <property type="term" value="F:nucleic acid binding"/>
    <property type="evidence" value="ECO:0007669"/>
    <property type="project" value="InterPro"/>
</dbReference>
<protein>
    <recommendedName>
        <fullName evidence="1">RNase H type-1 domain-containing protein</fullName>
    </recommendedName>
</protein>
<evidence type="ECO:0000259" key="1">
    <source>
        <dbReference type="Pfam" id="PF13456"/>
    </source>
</evidence>
<dbReference type="InterPro" id="IPR036397">
    <property type="entry name" value="RNaseH_sf"/>
</dbReference>
<dbReference type="EMBL" id="JACGWL010000001">
    <property type="protein sequence ID" value="KAK4411650.1"/>
    <property type="molecule type" value="Genomic_DNA"/>
</dbReference>
<dbReference type="Proteomes" id="UP001289374">
    <property type="component" value="Unassembled WGS sequence"/>
</dbReference>